<protein>
    <submittedName>
        <fullName evidence="1">Uncharacterized protein</fullName>
    </submittedName>
</protein>
<dbReference type="EMBL" id="JAJLJH010000019">
    <property type="protein sequence ID" value="MCK9689717.1"/>
    <property type="molecule type" value="Genomic_DNA"/>
</dbReference>
<proteinExistence type="predicted"/>
<evidence type="ECO:0000313" key="2">
    <source>
        <dbReference type="Proteomes" id="UP001139353"/>
    </source>
</evidence>
<evidence type="ECO:0000313" key="1">
    <source>
        <dbReference type="EMBL" id="MCK9689717.1"/>
    </source>
</evidence>
<accession>A0A9X2C2T3</accession>
<gene>
    <name evidence="1" type="ORF">LPC04_28715</name>
</gene>
<dbReference type="Proteomes" id="UP001139353">
    <property type="component" value="Unassembled WGS sequence"/>
</dbReference>
<keyword evidence="2" id="KW-1185">Reference proteome</keyword>
<reference evidence="1" key="1">
    <citation type="submission" date="2021-11" db="EMBL/GenBank/DDBJ databases">
        <title>BS-T2-15 a new species belonging to the Comamonadaceae family isolated from the soil of a French oak forest.</title>
        <authorList>
            <person name="Mieszkin S."/>
            <person name="Alain K."/>
        </authorList>
    </citation>
    <scope>NUCLEOTIDE SEQUENCE</scope>
    <source>
        <strain evidence="1">BS-T2-15</strain>
    </source>
</reference>
<sequence length="54" mass="5617">MDAVVAGHRFARLAVAGRKLWDDGRCATPPAQADLAAPHAGGQAPIVILKVEAR</sequence>
<comment type="caution">
    <text evidence="1">The sequence shown here is derived from an EMBL/GenBank/DDBJ whole genome shotgun (WGS) entry which is preliminary data.</text>
</comment>
<dbReference type="RefSeq" id="WP_275685769.1">
    <property type="nucleotide sequence ID" value="NZ_JAJLJH010000019.1"/>
</dbReference>
<name>A0A9X2C2T3_9BURK</name>
<dbReference type="AlphaFoldDB" id="A0A9X2C2T3"/>
<organism evidence="1 2">
    <name type="scientific">Scleromatobacter humisilvae</name>
    <dbReference type="NCBI Taxonomy" id="2897159"/>
    <lineage>
        <taxon>Bacteria</taxon>
        <taxon>Pseudomonadati</taxon>
        <taxon>Pseudomonadota</taxon>
        <taxon>Betaproteobacteria</taxon>
        <taxon>Burkholderiales</taxon>
        <taxon>Sphaerotilaceae</taxon>
        <taxon>Scleromatobacter</taxon>
    </lineage>
</organism>